<proteinExistence type="predicted"/>
<protein>
    <recommendedName>
        <fullName evidence="7">MASE1 domain-containing protein</fullName>
    </recommendedName>
</protein>
<keyword evidence="5 6" id="KW-0472">Membrane</keyword>
<gene>
    <name evidence="8" type="ORF">EZM97_11020</name>
</gene>
<dbReference type="InterPro" id="IPR007895">
    <property type="entry name" value="MASE1"/>
</dbReference>
<comment type="caution">
    <text evidence="8">The sequence shown here is derived from an EMBL/GenBank/DDBJ whole genome shotgun (WGS) entry which is preliminary data.</text>
</comment>
<evidence type="ECO:0000256" key="2">
    <source>
        <dbReference type="ARBA" id="ARBA00022475"/>
    </source>
</evidence>
<accession>A0A4R0YRT5</accession>
<evidence type="ECO:0000256" key="3">
    <source>
        <dbReference type="ARBA" id="ARBA00022692"/>
    </source>
</evidence>
<feature type="transmembrane region" description="Helical" evidence="6">
    <location>
        <begin position="114"/>
        <end position="132"/>
    </location>
</feature>
<evidence type="ECO:0000256" key="4">
    <source>
        <dbReference type="ARBA" id="ARBA00022989"/>
    </source>
</evidence>
<dbReference type="AlphaFoldDB" id="A0A4R0YRT5"/>
<name>A0A4R0YRT5_9GAMM</name>
<dbReference type="Pfam" id="PF05231">
    <property type="entry name" value="MASE1"/>
    <property type="match status" value="1"/>
</dbReference>
<dbReference type="GO" id="GO:0005886">
    <property type="term" value="C:plasma membrane"/>
    <property type="evidence" value="ECO:0007669"/>
    <property type="project" value="UniProtKB-SubCell"/>
</dbReference>
<evidence type="ECO:0000256" key="6">
    <source>
        <dbReference type="SAM" id="Phobius"/>
    </source>
</evidence>
<feature type="transmembrane region" description="Helical" evidence="6">
    <location>
        <begin position="273"/>
        <end position="290"/>
    </location>
</feature>
<evidence type="ECO:0000256" key="5">
    <source>
        <dbReference type="ARBA" id="ARBA00023136"/>
    </source>
</evidence>
<evidence type="ECO:0000313" key="9">
    <source>
        <dbReference type="Proteomes" id="UP000291822"/>
    </source>
</evidence>
<comment type="subcellular location">
    <subcellularLocation>
        <location evidence="1">Cell membrane</location>
        <topology evidence="1">Multi-pass membrane protein</topology>
    </subcellularLocation>
</comment>
<evidence type="ECO:0000313" key="8">
    <source>
        <dbReference type="EMBL" id="TCI09493.1"/>
    </source>
</evidence>
<keyword evidence="3 6" id="KW-0812">Transmembrane</keyword>
<dbReference type="Proteomes" id="UP000291822">
    <property type="component" value="Unassembled WGS sequence"/>
</dbReference>
<reference evidence="8 9" key="1">
    <citation type="submission" date="2019-02" db="EMBL/GenBank/DDBJ databases">
        <title>Dyella amyloliquefaciens sp. nov., isolated from forest soil.</title>
        <authorList>
            <person name="Gao Z.-H."/>
            <person name="Qiu L.-H."/>
        </authorList>
    </citation>
    <scope>NUCLEOTIDE SEQUENCE [LARGE SCALE GENOMIC DNA]</scope>
    <source>
        <strain evidence="8 9">KACC 12747</strain>
    </source>
</reference>
<feature type="domain" description="MASE1" evidence="7">
    <location>
        <begin position="27"/>
        <end position="292"/>
    </location>
</feature>
<feature type="transmembrane region" description="Helical" evidence="6">
    <location>
        <begin position="152"/>
        <end position="178"/>
    </location>
</feature>
<feature type="transmembrane region" description="Helical" evidence="6">
    <location>
        <begin position="80"/>
        <end position="102"/>
    </location>
</feature>
<dbReference type="EMBL" id="SJTG01000002">
    <property type="protein sequence ID" value="TCI09493.1"/>
    <property type="molecule type" value="Genomic_DNA"/>
</dbReference>
<sequence>MAAVRKRFAQGGWVAQAATIAAYAACYMALRAVSVSHWNLPAGLRVLCLLFVPYRYWPALVVGEALPLCFEAWDYHERFGWWWAVIGIVPPIALNAPVFAWCRRRMKLFDAGQPNMVALLGAILLGAALTALADTAALATVRLPGGEPGPAITARIVLGYLLGNDLGALTLVPAALALRSWLAGHKGRPSWQAAARSVFARDLALGVLPLLLWLMWLTTPGNDEVMQLCRMAMFLPVAWMTLRYGWQGAAVAGMLASAAVQLTMTVVRDPAVIQAQALIAFAISTLLMLGSRLSPARTDVADAGDMLRGFQLAQQGLYQEELRLRQTAEALDRIGQSMRDSQKRLLDRLRPVLPANMEHVYSRQAAITQHEMHRLSDALYPKTWRERGAPATFQDGPLAQAAALAGACYRCDIAGCGLDQLAPDVHMMLYRLACEAMVYVLAREPVRRIHLQIRGGRTRGRRWVVLRMTCHRAAPAYRHASAPEWKQVVSLLGASGQGIRTIQDRAHIYGGVVHQRDSDDQLSVSLLLHDALRVGSATVANVAFERPVSA</sequence>
<evidence type="ECO:0000259" key="7">
    <source>
        <dbReference type="Pfam" id="PF05231"/>
    </source>
</evidence>
<organism evidence="8 9">
    <name type="scientific">Dyella soli</name>
    <dbReference type="NCBI Taxonomy" id="522319"/>
    <lineage>
        <taxon>Bacteria</taxon>
        <taxon>Pseudomonadati</taxon>
        <taxon>Pseudomonadota</taxon>
        <taxon>Gammaproteobacteria</taxon>
        <taxon>Lysobacterales</taxon>
        <taxon>Rhodanobacteraceae</taxon>
        <taxon>Dyella</taxon>
    </lineage>
</organism>
<feature type="transmembrane region" description="Helical" evidence="6">
    <location>
        <begin position="12"/>
        <end position="30"/>
    </location>
</feature>
<feature type="transmembrane region" description="Helical" evidence="6">
    <location>
        <begin position="199"/>
        <end position="219"/>
    </location>
</feature>
<keyword evidence="9" id="KW-1185">Reference proteome</keyword>
<keyword evidence="4 6" id="KW-1133">Transmembrane helix</keyword>
<keyword evidence="2" id="KW-1003">Cell membrane</keyword>
<evidence type="ECO:0000256" key="1">
    <source>
        <dbReference type="ARBA" id="ARBA00004651"/>
    </source>
</evidence>